<gene>
    <name evidence="2" type="ORF">PR048_019216</name>
</gene>
<organism evidence="2 3">
    <name type="scientific">Dryococelus australis</name>
    <dbReference type="NCBI Taxonomy" id="614101"/>
    <lineage>
        <taxon>Eukaryota</taxon>
        <taxon>Metazoa</taxon>
        <taxon>Ecdysozoa</taxon>
        <taxon>Arthropoda</taxon>
        <taxon>Hexapoda</taxon>
        <taxon>Insecta</taxon>
        <taxon>Pterygota</taxon>
        <taxon>Neoptera</taxon>
        <taxon>Polyneoptera</taxon>
        <taxon>Phasmatodea</taxon>
        <taxon>Verophasmatodea</taxon>
        <taxon>Anareolatae</taxon>
        <taxon>Phasmatidae</taxon>
        <taxon>Eurycanthinae</taxon>
        <taxon>Dryococelus</taxon>
    </lineage>
</organism>
<reference evidence="2 3" key="1">
    <citation type="submission" date="2023-02" db="EMBL/GenBank/DDBJ databases">
        <title>LHISI_Scaffold_Assembly.</title>
        <authorList>
            <person name="Stuart O.P."/>
            <person name="Cleave R."/>
            <person name="Magrath M.J.L."/>
            <person name="Mikheyev A.S."/>
        </authorList>
    </citation>
    <scope>NUCLEOTIDE SEQUENCE [LARGE SCALE GENOMIC DNA]</scope>
    <source>
        <strain evidence="2">Daus_M_001</strain>
        <tissue evidence="2">Leg muscle</tissue>
    </source>
</reference>
<dbReference type="EMBL" id="JARBHB010000007">
    <property type="protein sequence ID" value="KAJ8878633.1"/>
    <property type="molecule type" value="Genomic_DNA"/>
</dbReference>
<feature type="transmembrane region" description="Helical" evidence="1">
    <location>
        <begin position="246"/>
        <end position="275"/>
    </location>
</feature>
<name>A0ABQ9H349_9NEOP</name>
<accession>A0ABQ9H349</accession>
<evidence type="ECO:0000313" key="3">
    <source>
        <dbReference type="Proteomes" id="UP001159363"/>
    </source>
</evidence>
<evidence type="ECO:0000313" key="2">
    <source>
        <dbReference type="EMBL" id="KAJ8878633.1"/>
    </source>
</evidence>
<keyword evidence="3" id="KW-1185">Reference proteome</keyword>
<evidence type="ECO:0000256" key="1">
    <source>
        <dbReference type="SAM" id="Phobius"/>
    </source>
</evidence>
<dbReference type="Proteomes" id="UP001159363">
    <property type="component" value="Chromosome 6"/>
</dbReference>
<sequence length="324" mass="35183">MDLIRQLDALEKAGRKCTTAGLQTDEEAQRRHRQCLLTELSGISANVSVRGRGQGNSVQYTLRAFLVDSLVCGLSYTTLTWMISELALRHNSPHQASSHDGLVFSQPDESRKLLVEDRQPGEKMDHHRAATGRGSVAARGLAFHQGKADSIPGGVASGFSHAGIVSDNAAGRQVSPTTSCFPRPCSPTLLHFHLVSPSSALKIPLFKSRPKKRGSYTGDTNAQGEQCFRPNALLADYDFGAYCGDMVVIVVLIAVLVVIMVLITVLILIVLLMVVQIVNAVLIAMCLELQQAPTMLCHWSMRNMDFVLNNTAPRQATTMLANCS</sequence>
<protein>
    <submittedName>
        <fullName evidence="2">Uncharacterized protein</fullName>
    </submittedName>
</protein>
<comment type="caution">
    <text evidence="2">The sequence shown here is derived from an EMBL/GenBank/DDBJ whole genome shotgun (WGS) entry which is preliminary data.</text>
</comment>
<keyword evidence="1" id="KW-0472">Membrane</keyword>
<keyword evidence="1" id="KW-1133">Transmembrane helix</keyword>
<proteinExistence type="predicted"/>
<keyword evidence="1" id="KW-0812">Transmembrane</keyword>